<comment type="subcellular location">
    <subcellularLocation>
        <location evidence="1">Nucleus</location>
    </subcellularLocation>
</comment>
<evidence type="ECO:0000256" key="6">
    <source>
        <dbReference type="ARBA" id="ARBA00023015"/>
    </source>
</evidence>
<name>A0A7R8Z4T8_TIMDO</name>
<dbReference type="EMBL" id="OA564370">
    <property type="protein sequence ID" value="CAD7194027.1"/>
    <property type="molecule type" value="Genomic_DNA"/>
</dbReference>
<keyword evidence="2" id="KW-0479">Metal-binding</keyword>
<keyword evidence="6" id="KW-0805">Transcription regulation</keyword>
<dbReference type="GO" id="GO:0008270">
    <property type="term" value="F:zinc ion binding"/>
    <property type="evidence" value="ECO:0007669"/>
    <property type="project" value="UniProtKB-KW"/>
</dbReference>
<dbReference type="GO" id="GO:0000978">
    <property type="term" value="F:RNA polymerase II cis-regulatory region sequence-specific DNA binding"/>
    <property type="evidence" value="ECO:0007669"/>
    <property type="project" value="TreeGrafter"/>
</dbReference>
<dbReference type="PANTHER" id="PTHR24404">
    <property type="entry name" value="ZINC FINGER PROTEIN"/>
    <property type="match status" value="1"/>
</dbReference>
<keyword evidence="7" id="KW-0238">DNA-binding</keyword>
<feature type="domain" description="C2H2-type" evidence="11">
    <location>
        <begin position="45"/>
        <end position="72"/>
    </location>
</feature>
<accession>A0A7R8Z4T8</accession>
<proteinExistence type="predicted"/>
<dbReference type="InterPro" id="IPR050589">
    <property type="entry name" value="Ikaros_C2H2-ZF"/>
</dbReference>
<evidence type="ECO:0000256" key="5">
    <source>
        <dbReference type="ARBA" id="ARBA00022833"/>
    </source>
</evidence>
<protein>
    <recommendedName>
        <fullName evidence="11">C2H2-type domain-containing protein</fullName>
    </recommendedName>
</protein>
<keyword evidence="8" id="KW-0804">Transcription</keyword>
<evidence type="ECO:0000256" key="8">
    <source>
        <dbReference type="ARBA" id="ARBA00023163"/>
    </source>
</evidence>
<evidence type="ECO:0000259" key="11">
    <source>
        <dbReference type="PROSITE" id="PS50157"/>
    </source>
</evidence>
<dbReference type="AlphaFoldDB" id="A0A7R8Z4T8"/>
<evidence type="ECO:0000256" key="3">
    <source>
        <dbReference type="ARBA" id="ARBA00022737"/>
    </source>
</evidence>
<dbReference type="GO" id="GO:0005634">
    <property type="term" value="C:nucleus"/>
    <property type="evidence" value="ECO:0007669"/>
    <property type="project" value="UniProtKB-SubCell"/>
</dbReference>
<keyword evidence="3" id="KW-0677">Repeat</keyword>
<keyword evidence="9" id="KW-0539">Nucleus</keyword>
<evidence type="ECO:0000256" key="7">
    <source>
        <dbReference type="ARBA" id="ARBA00023125"/>
    </source>
</evidence>
<evidence type="ECO:0000256" key="10">
    <source>
        <dbReference type="PROSITE-ProRule" id="PRU00042"/>
    </source>
</evidence>
<reference evidence="12" key="1">
    <citation type="submission" date="2020-11" db="EMBL/GenBank/DDBJ databases">
        <authorList>
            <person name="Tran Van P."/>
        </authorList>
    </citation>
    <scope>NUCLEOTIDE SEQUENCE</scope>
</reference>
<gene>
    <name evidence="12" type="ORF">TDIB3V08_LOCUS466</name>
</gene>
<dbReference type="Gene3D" id="3.30.160.60">
    <property type="entry name" value="Classic Zinc Finger"/>
    <property type="match status" value="3"/>
</dbReference>
<dbReference type="FunFam" id="3.30.160.60:FF:000646">
    <property type="entry name" value="Myeloid zinc finger 1"/>
    <property type="match status" value="1"/>
</dbReference>
<feature type="domain" description="C2H2-type" evidence="11">
    <location>
        <begin position="102"/>
        <end position="129"/>
    </location>
</feature>
<dbReference type="SMART" id="SM00355">
    <property type="entry name" value="ZnF_C2H2"/>
    <property type="match status" value="2"/>
</dbReference>
<evidence type="ECO:0000256" key="2">
    <source>
        <dbReference type="ARBA" id="ARBA00022723"/>
    </source>
</evidence>
<dbReference type="Pfam" id="PF00096">
    <property type="entry name" value="zf-C2H2"/>
    <property type="match status" value="2"/>
</dbReference>
<evidence type="ECO:0000313" key="12">
    <source>
        <dbReference type="EMBL" id="CAD7194027.1"/>
    </source>
</evidence>
<dbReference type="InterPro" id="IPR013087">
    <property type="entry name" value="Znf_C2H2_type"/>
</dbReference>
<keyword evidence="4 10" id="KW-0863">Zinc-finger</keyword>
<organism evidence="12">
    <name type="scientific">Timema douglasi</name>
    <name type="common">Walking stick</name>
    <dbReference type="NCBI Taxonomy" id="61478"/>
    <lineage>
        <taxon>Eukaryota</taxon>
        <taxon>Metazoa</taxon>
        <taxon>Ecdysozoa</taxon>
        <taxon>Arthropoda</taxon>
        <taxon>Hexapoda</taxon>
        <taxon>Insecta</taxon>
        <taxon>Pterygota</taxon>
        <taxon>Neoptera</taxon>
        <taxon>Polyneoptera</taxon>
        <taxon>Phasmatodea</taxon>
        <taxon>Timematodea</taxon>
        <taxon>Timematoidea</taxon>
        <taxon>Timematidae</taxon>
        <taxon>Timema</taxon>
    </lineage>
</organism>
<dbReference type="SUPFAM" id="SSF57667">
    <property type="entry name" value="beta-beta-alpha zinc fingers"/>
    <property type="match status" value="2"/>
</dbReference>
<dbReference type="PROSITE" id="PS50157">
    <property type="entry name" value="ZINC_FINGER_C2H2_2"/>
    <property type="match status" value="2"/>
</dbReference>
<evidence type="ECO:0000256" key="9">
    <source>
        <dbReference type="ARBA" id="ARBA00023242"/>
    </source>
</evidence>
<dbReference type="PANTHER" id="PTHR24404:SF84">
    <property type="entry name" value="C2H2-TYPE DOMAIN-CONTAINING PROTEIN-RELATED"/>
    <property type="match status" value="1"/>
</dbReference>
<sequence length="301" mass="34522">MCGLYSWSQSAHGPSDLESLWTSSPYEGNGGRNPGHKYMRGNKDFACSKCGKRYSWKSNLSRHMTVECGKKPNHMLESLTSSNQINSCYLDPLDSPAIRGEYYCPNCGKKYSWKGNLQRHMNKECGKAPELKCPYCPYATTRSDTLTLKSLLANTDTKKAPELKCPYCPYATTRSDTLTPDFAFEPSRRHIEETFKFMFPIAVPQDISLNRTKAHYLTPDVLAPYFRKQSLKDFKGAYYTFCYDETANATSYKELQATVRYWPLTKNMIVTGYLYIFLYGIGNSKLETKPWIQHNFLSQNI</sequence>
<evidence type="ECO:0000256" key="1">
    <source>
        <dbReference type="ARBA" id="ARBA00004123"/>
    </source>
</evidence>
<dbReference type="InterPro" id="IPR036236">
    <property type="entry name" value="Znf_C2H2_sf"/>
</dbReference>
<dbReference type="GO" id="GO:0006357">
    <property type="term" value="P:regulation of transcription by RNA polymerase II"/>
    <property type="evidence" value="ECO:0007669"/>
    <property type="project" value="TreeGrafter"/>
</dbReference>
<keyword evidence="5" id="KW-0862">Zinc</keyword>
<evidence type="ECO:0000256" key="4">
    <source>
        <dbReference type="ARBA" id="ARBA00022771"/>
    </source>
</evidence>
<dbReference type="GO" id="GO:0003700">
    <property type="term" value="F:DNA-binding transcription factor activity"/>
    <property type="evidence" value="ECO:0007669"/>
    <property type="project" value="TreeGrafter"/>
</dbReference>